<evidence type="ECO:0000313" key="3">
    <source>
        <dbReference type="Proteomes" id="UP000192578"/>
    </source>
</evidence>
<sequence>MDFDSAFILFLSTMVMTASCLPVEVNREKRGLVSGGVKGALIGGIVGAVLPGVSAGKGAAIGAAGGAGLGALGNKRKTGSYFGAR</sequence>
<keyword evidence="1" id="KW-0732">Signal</keyword>
<keyword evidence="3" id="KW-1185">Reference proteome</keyword>
<evidence type="ECO:0000313" key="2">
    <source>
        <dbReference type="EMBL" id="OQV11670.1"/>
    </source>
</evidence>
<comment type="caution">
    <text evidence="2">The sequence shown here is derived from an EMBL/GenBank/DDBJ whole genome shotgun (WGS) entry which is preliminary data.</text>
</comment>
<accession>A0A1W0W920</accession>
<dbReference type="Proteomes" id="UP000192578">
    <property type="component" value="Unassembled WGS sequence"/>
</dbReference>
<proteinExistence type="predicted"/>
<dbReference type="EMBL" id="MTYJ01000164">
    <property type="protein sequence ID" value="OQV11670.1"/>
    <property type="molecule type" value="Genomic_DNA"/>
</dbReference>
<feature type="signal peptide" evidence="1">
    <location>
        <begin position="1"/>
        <end position="20"/>
    </location>
</feature>
<name>A0A1W0W920_HYPEX</name>
<organism evidence="2 3">
    <name type="scientific">Hypsibius exemplaris</name>
    <name type="common">Freshwater tardigrade</name>
    <dbReference type="NCBI Taxonomy" id="2072580"/>
    <lineage>
        <taxon>Eukaryota</taxon>
        <taxon>Metazoa</taxon>
        <taxon>Ecdysozoa</taxon>
        <taxon>Tardigrada</taxon>
        <taxon>Eutardigrada</taxon>
        <taxon>Parachela</taxon>
        <taxon>Hypsibioidea</taxon>
        <taxon>Hypsibiidae</taxon>
        <taxon>Hypsibius</taxon>
    </lineage>
</organism>
<evidence type="ECO:0008006" key="4">
    <source>
        <dbReference type="Google" id="ProtNLM"/>
    </source>
</evidence>
<feature type="chain" id="PRO_5012551564" description="Glycine zipper domain-containing protein" evidence="1">
    <location>
        <begin position="21"/>
        <end position="85"/>
    </location>
</feature>
<protein>
    <recommendedName>
        <fullName evidence="4">Glycine zipper domain-containing protein</fullName>
    </recommendedName>
</protein>
<evidence type="ECO:0000256" key="1">
    <source>
        <dbReference type="SAM" id="SignalP"/>
    </source>
</evidence>
<gene>
    <name evidence="2" type="ORF">BV898_14014</name>
</gene>
<reference evidence="3" key="1">
    <citation type="submission" date="2017-01" db="EMBL/GenBank/DDBJ databases">
        <title>Comparative genomics of anhydrobiosis in the tardigrade Hypsibius dujardini.</title>
        <authorList>
            <person name="Yoshida Y."/>
            <person name="Koutsovoulos G."/>
            <person name="Laetsch D."/>
            <person name="Stevens L."/>
            <person name="Kumar S."/>
            <person name="Horikawa D."/>
            <person name="Ishino K."/>
            <person name="Komine S."/>
            <person name="Tomita M."/>
            <person name="Blaxter M."/>
            <person name="Arakawa K."/>
        </authorList>
    </citation>
    <scope>NUCLEOTIDE SEQUENCE [LARGE SCALE GENOMIC DNA]</scope>
    <source>
        <strain evidence="3">Z151</strain>
    </source>
</reference>
<dbReference type="AlphaFoldDB" id="A0A1W0W920"/>
<dbReference type="OrthoDB" id="10506438at2759"/>